<dbReference type="AlphaFoldDB" id="A0A2I0I4X8"/>
<evidence type="ECO:0008006" key="3">
    <source>
        <dbReference type="Google" id="ProtNLM"/>
    </source>
</evidence>
<comment type="caution">
    <text evidence="1">The sequence shown here is derived from an EMBL/GenBank/DDBJ whole genome shotgun (WGS) entry which is preliminary data.</text>
</comment>
<organism evidence="1 2">
    <name type="scientific">Punica granatum</name>
    <name type="common">Pomegranate</name>
    <dbReference type="NCBI Taxonomy" id="22663"/>
    <lineage>
        <taxon>Eukaryota</taxon>
        <taxon>Viridiplantae</taxon>
        <taxon>Streptophyta</taxon>
        <taxon>Embryophyta</taxon>
        <taxon>Tracheophyta</taxon>
        <taxon>Spermatophyta</taxon>
        <taxon>Magnoliopsida</taxon>
        <taxon>eudicotyledons</taxon>
        <taxon>Gunneridae</taxon>
        <taxon>Pentapetalae</taxon>
        <taxon>rosids</taxon>
        <taxon>malvids</taxon>
        <taxon>Myrtales</taxon>
        <taxon>Lythraceae</taxon>
        <taxon>Punica</taxon>
    </lineage>
</organism>
<reference evidence="1 2" key="1">
    <citation type="submission" date="2017-11" db="EMBL/GenBank/DDBJ databases">
        <title>De-novo sequencing of pomegranate (Punica granatum L.) genome.</title>
        <authorList>
            <person name="Akparov Z."/>
            <person name="Amiraslanov A."/>
            <person name="Hajiyeva S."/>
            <person name="Abbasov M."/>
            <person name="Kaur K."/>
            <person name="Hamwieh A."/>
            <person name="Solovyev V."/>
            <person name="Salamov A."/>
            <person name="Braich B."/>
            <person name="Kosarev P."/>
            <person name="Mahmoud A."/>
            <person name="Hajiyev E."/>
            <person name="Babayeva S."/>
            <person name="Izzatullayeva V."/>
            <person name="Mammadov A."/>
            <person name="Mammadov A."/>
            <person name="Sharifova S."/>
            <person name="Ojaghi J."/>
            <person name="Eynullazada K."/>
            <person name="Bayramov B."/>
            <person name="Abdulazimova A."/>
            <person name="Shahmuradov I."/>
        </authorList>
    </citation>
    <scope>NUCLEOTIDE SEQUENCE [LARGE SCALE GENOMIC DNA]</scope>
    <source>
        <strain evidence="2">cv. AG2017</strain>
        <tissue evidence="1">Leaf</tissue>
    </source>
</reference>
<name>A0A2I0I4X8_PUNGR</name>
<accession>A0A2I0I4X8</accession>
<evidence type="ECO:0000313" key="1">
    <source>
        <dbReference type="EMBL" id="PKI39021.1"/>
    </source>
</evidence>
<gene>
    <name evidence="1" type="ORF">CRG98_040587</name>
</gene>
<protein>
    <recommendedName>
        <fullName evidence="3">Aminotransferase-like plant mobile domain-containing protein</fullName>
    </recommendedName>
</protein>
<sequence>MFYLVSGYEERVEEGFESRLTRWNPRKDVRTCHGFLLLVFGTVLFPNALTLVDGALAHVILQVVEGRSYVEALVAETLSWGAPWHPGGPMATGCPAITGLPLISQYGCTLVFPDRVIRQLGGLQDVPVEGNRAPYHIDLYFPEHPTNEERAYKATSSYVAQFHLQHPASIPRVQTAALEVETSNQVARRMELQSIWEELDRLHQEIAEVGTKLTDRRELQRGIAQARARARRARIGKPRI</sequence>
<proteinExistence type="predicted"/>
<keyword evidence="2" id="KW-1185">Reference proteome</keyword>
<dbReference type="Proteomes" id="UP000233551">
    <property type="component" value="Unassembled WGS sequence"/>
</dbReference>
<evidence type="ECO:0000313" key="2">
    <source>
        <dbReference type="Proteomes" id="UP000233551"/>
    </source>
</evidence>
<dbReference type="EMBL" id="PGOL01003923">
    <property type="protein sequence ID" value="PKI39021.1"/>
    <property type="molecule type" value="Genomic_DNA"/>
</dbReference>